<dbReference type="CDD" id="cd06588">
    <property type="entry name" value="PhnB_like"/>
    <property type="match status" value="1"/>
</dbReference>
<evidence type="ECO:0000259" key="1">
    <source>
        <dbReference type="Pfam" id="PF06983"/>
    </source>
</evidence>
<feature type="domain" description="PhnB-like" evidence="1">
    <location>
        <begin position="4"/>
        <end position="131"/>
    </location>
</feature>
<evidence type="ECO:0000313" key="2">
    <source>
        <dbReference type="EMBL" id="SFO86946.1"/>
    </source>
</evidence>
<proteinExistence type="predicted"/>
<sequence>MQPIPYLFFKSTCAEAMRTYAGIFGGTPEIMTFDQMPDGGRSGMPDMPGDAVMHAALKMGDGWLYASDDPSCKSSAMSGCSVAVSFPTVDEARRVYDALAERGEVRMAFEPTFWSPGFGMLNDRFGISWMVMTDAPNEGAAA</sequence>
<dbReference type="OrthoDB" id="9795306at2"/>
<reference evidence="2 3" key="1">
    <citation type="submission" date="2016-10" db="EMBL/GenBank/DDBJ databases">
        <authorList>
            <person name="de Groot N.N."/>
        </authorList>
    </citation>
    <scope>NUCLEOTIDE SEQUENCE [LARGE SCALE GENOMIC DNA]</scope>
    <source>
        <strain evidence="2 3">DSM 19547</strain>
    </source>
</reference>
<dbReference type="EMBL" id="FOXA01000001">
    <property type="protein sequence ID" value="SFO86946.1"/>
    <property type="molecule type" value="Genomic_DNA"/>
</dbReference>
<name>A0A1I5KQH5_9RHOB</name>
<dbReference type="InterPro" id="IPR029068">
    <property type="entry name" value="Glyas_Bleomycin-R_OHBP_Dase"/>
</dbReference>
<dbReference type="RefSeq" id="WP_093416600.1">
    <property type="nucleotide sequence ID" value="NZ_FOXA01000001.1"/>
</dbReference>
<dbReference type="InterPro" id="IPR028973">
    <property type="entry name" value="PhnB-like"/>
</dbReference>
<accession>A0A1I5KQH5</accession>
<protein>
    <submittedName>
        <fullName evidence="2">PhnB protein</fullName>
    </submittedName>
</protein>
<keyword evidence="3" id="KW-1185">Reference proteome</keyword>
<dbReference type="PANTHER" id="PTHR33990">
    <property type="entry name" value="PROTEIN YJDN-RELATED"/>
    <property type="match status" value="1"/>
</dbReference>
<evidence type="ECO:0000313" key="3">
    <source>
        <dbReference type="Proteomes" id="UP000199356"/>
    </source>
</evidence>
<gene>
    <name evidence="2" type="ORF">SAMN04488047_101244</name>
</gene>
<dbReference type="Pfam" id="PF06983">
    <property type="entry name" value="3-dmu-9_3-mt"/>
    <property type="match status" value="1"/>
</dbReference>
<dbReference type="PANTHER" id="PTHR33990:SF1">
    <property type="entry name" value="PROTEIN YJDN"/>
    <property type="match status" value="1"/>
</dbReference>
<dbReference type="AlphaFoldDB" id="A0A1I5KQH5"/>
<dbReference type="STRING" id="441119.SAMN04488047_101244"/>
<dbReference type="SUPFAM" id="SSF54593">
    <property type="entry name" value="Glyoxalase/Bleomycin resistance protein/Dihydroxybiphenyl dioxygenase"/>
    <property type="match status" value="1"/>
</dbReference>
<organism evidence="2 3">
    <name type="scientific">Tranquillimonas alkanivorans</name>
    <dbReference type="NCBI Taxonomy" id="441119"/>
    <lineage>
        <taxon>Bacteria</taxon>
        <taxon>Pseudomonadati</taxon>
        <taxon>Pseudomonadota</taxon>
        <taxon>Alphaproteobacteria</taxon>
        <taxon>Rhodobacterales</taxon>
        <taxon>Roseobacteraceae</taxon>
        <taxon>Tranquillimonas</taxon>
    </lineage>
</organism>
<dbReference type="Gene3D" id="3.10.180.10">
    <property type="entry name" value="2,3-Dihydroxybiphenyl 1,2-Dioxygenase, domain 1"/>
    <property type="match status" value="1"/>
</dbReference>
<dbReference type="Proteomes" id="UP000199356">
    <property type="component" value="Unassembled WGS sequence"/>
</dbReference>